<feature type="region of interest" description="Disordered" evidence="8">
    <location>
        <begin position="500"/>
        <end position="533"/>
    </location>
</feature>
<evidence type="ECO:0000313" key="11">
    <source>
        <dbReference type="Proteomes" id="UP000559027"/>
    </source>
</evidence>
<evidence type="ECO:0000256" key="8">
    <source>
        <dbReference type="SAM" id="MobiDB-lite"/>
    </source>
</evidence>
<keyword evidence="7 9" id="KW-0472">Membrane</keyword>
<feature type="transmembrane region" description="Helical" evidence="9">
    <location>
        <begin position="37"/>
        <end position="59"/>
    </location>
</feature>
<evidence type="ECO:0000256" key="1">
    <source>
        <dbReference type="ARBA" id="ARBA00004651"/>
    </source>
</evidence>
<dbReference type="PANTHER" id="PTHR33281:SF19">
    <property type="entry name" value="VOLTAGE-DEPENDENT ANION CHANNEL-FORMING PROTEIN YNEE"/>
    <property type="match status" value="1"/>
</dbReference>
<name>A0A8H5D7H1_9AGAR</name>
<dbReference type="GO" id="GO:0005254">
    <property type="term" value="F:chloride channel activity"/>
    <property type="evidence" value="ECO:0007669"/>
    <property type="project" value="InterPro"/>
</dbReference>
<sequence>MSVPRRGTKRWTPHGTLSHCGPFSPSSDTPQKIKSTVLVRCLPIITIFTAWAAVISVLNDQGYEIYIETTLLTTMGTVLGFVISYTTSSSFDKYNQGRKHWSRIIFAIRNLARIIWFHIPGMNTWVFASDMSSNEFTIDQKHGEKEASDKVKAERLIEKKTVINLLGAFAVSVKHYLRGEGDCICYQDLYHSVKFLPAYHKIAGIPKHPHTRPTISSSDAPYATNLRKRAGYKKVPQQGRVEQDLRPAMNPPPFDFFGLVPFCFLIPMFNRLGRFFTRIFNFWGRSDKLNTGMQEIEPPRNIPLELSLYLSSYIESVQQRGVCDSGTINRLAAALETLLDCYAGLECILSSPVHFSFAAHLWSVTSIFCFVLPIMIWPQFEWVTIPATAVCTFLFFGFLVAGKELEDPFGYDKNDLNLDYITNTIIRGELKEMTATDLPFPEVSTWAFAEGNDHLLADHRGHQQIPPSQWVKRGPAGILQALGTHPLMFSGVETQSPSFIGSQPTFYAPPSGAEKERSVNDQHRDSGNFSDDP</sequence>
<feature type="region of interest" description="Disordered" evidence="8">
    <location>
        <begin position="1"/>
        <end position="30"/>
    </location>
</feature>
<keyword evidence="5 9" id="KW-1133">Transmembrane helix</keyword>
<protein>
    <submittedName>
        <fullName evidence="10">Uncharacterized protein</fullName>
    </submittedName>
</protein>
<dbReference type="OrthoDB" id="1368at2759"/>
<reference evidence="10 11" key="1">
    <citation type="journal article" date="2020" name="ISME J.">
        <title>Uncovering the hidden diversity of litter-decomposition mechanisms in mushroom-forming fungi.</title>
        <authorList>
            <person name="Floudas D."/>
            <person name="Bentzer J."/>
            <person name="Ahren D."/>
            <person name="Johansson T."/>
            <person name="Persson P."/>
            <person name="Tunlid A."/>
        </authorList>
    </citation>
    <scope>NUCLEOTIDE SEQUENCE [LARGE SCALE GENOMIC DNA]</scope>
    <source>
        <strain evidence="10 11">CBS 146.42</strain>
    </source>
</reference>
<feature type="transmembrane region" description="Helical" evidence="9">
    <location>
        <begin position="357"/>
        <end position="376"/>
    </location>
</feature>
<evidence type="ECO:0000256" key="4">
    <source>
        <dbReference type="ARBA" id="ARBA00022692"/>
    </source>
</evidence>
<dbReference type="AlphaFoldDB" id="A0A8H5D7H1"/>
<dbReference type="Proteomes" id="UP000559027">
    <property type="component" value="Unassembled WGS sequence"/>
</dbReference>
<feature type="transmembrane region" description="Helical" evidence="9">
    <location>
        <begin position="65"/>
        <end position="85"/>
    </location>
</feature>
<dbReference type="InterPro" id="IPR044669">
    <property type="entry name" value="YneE/VCCN1/2-like"/>
</dbReference>
<dbReference type="PANTHER" id="PTHR33281">
    <property type="entry name" value="UPF0187 PROTEIN YNEE"/>
    <property type="match status" value="1"/>
</dbReference>
<proteinExistence type="predicted"/>
<dbReference type="EMBL" id="JAACJO010000009">
    <property type="protein sequence ID" value="KAF5354151.1"/>
    <property type="molecule type" value="Genomic_DNA"/>
</dbReference>
<feature type="transmembrane region" description="Helical" evidence="9">
    <location>
        <begin position="256"/>
        <end position="273"/>
    </location>
</feature>
<gene>
    <name evidence="10" type="ORF">D9756_007123</name>
</gene>
<comment type="subcellular location">
    <subcellularLocation>
        <location evidence="1">Cell membrane</location>
        <topology evidence="1">Multi-pass membrane protein</topology>
    </subcellularLocation>
</comment>
<evidence type="ECO:0000256" key="9">
    <source>
        <dbReference type="SAM" id="Phobius"/>
    </source>
</evidence>
<feature type="transmembrane region" description="Helical" evidence="9">
    <location>
        <begin position="382"/>
        <end position="401"/>
    </location>
</feature>
<keyword evidence="2" id="KW-0813">Transport</keyword>
<feature type="compositionally biased region" description="Basic residues" evidence="8">
    <location>
        <begin position="1"/>
        <end position="12"/>
    </location>
</feature>
<organism evidence="10 11">
    <name type="scientific">Leucocoprinus leucothites</name>
    <dbReference type="NCBI Taxonomy" id="201217"/>
    <lineage>
        <taxon>Eukaryota</taxon>
        <taxon>Fungi</taxon>
        <taxon>Dikarya</taxon>
        <taxon>Basidiomycota</taxon>
        <taxon>Agaricomycotina</taxon>
        <taxon>Agaricomycetes</taxon>
        <taxon>Agaricomycetidae</taxon>
        <taxon>Agaricales</taxon>
        <taxon>Agaricineae</taxon>
        <taxon>Agaricaceae</taxon>
        <taxon>Leucocoprinus</taxon>
    </lineage>
</organism>
<dbReference type="GO" id="GO:0005886">
    <property type="term" value="C:plasma membrane"/>
    <property type="evidence" value="ECO:0007669"/>
    <property type="project" value="UniProtKB-SubCell"/>
</dbReference>
<keyword evidence="6" id="KW-0406">Ion transport</keyword>
<evidence type="ECO:0000256" key="2">
    <source>
        <dbReference type="ARBA" id="ARBA00022448"/>
    </source>
</evidence>
<feature type="compositionally biased region" description="Basic and acidic residues" evidence="8">
    <location>
        <begin position="513"/>
        <end position="526"/>
    </location>
</feature>
<dbReference type="Pfam" id="PF25539">
    <property type="entry name" value="Bestrophin_2"/>
    <property type="match status" value="2"/>
</dbReference>
<accession>A0A8H5D7H1</accession>
<evidence type="ECO:0000313" key="10">
    <source>
        <dbReference type="EMBL" id="KAF5354151.1"/>
    </source>
</evidence>
<keyword evidence="3" id="KW-1003">Cell membrane</keyword>
<keyword evidence="4 9" id="KW-0812">Transmembrane</keyword>
<evidence type="ECO:0000256" key="6">
    <source>
        <dbReference type="ARBA" id="ARBA00023065"/>
    </source>
</evidence>
<evidence type="ECO:0000256" key="7">
    <source>
        <dbReference type="ARBA" id="ARBA00023136"/>
    </source>
</evidence>
<evidence type="ECO:0000256" key="3">
    <source>
        <dbReference type="ARBA" id="ARBA00022475"/>
    </source>
</evidence>
<comment type="caution">
    <text evidence="10">The sequence shown here is derived from an EMBL/GenBank/DDBJ whole genome shotgun (WGS) entry which is preliminary data.</text>
</comment>
<evidence type="ECO:0000256" key="5">
    <source>
        <dbReference type="ARBA" id="ARBA00022989"/>
    </source>
</evidence>
<feature type="transmembrane region" description="Helical" evidence="9">
    <location>
        <begin position="106"/>
        <end position="128"/>
    </location>
</feature>
<keyword evidence="11" id="KW-1185">Reference proteome</keyword>